<accession>A0AAW5B9X2</accession>
<proteinExistence type="predicted"/>
<dbReference type="Pfam" id="PF26326">
    <property type="entry name" value="YtzJ"/>
    <property type="match status" value="1"/>
</dbReference>
<gene>
    <name evidence="1" type="ORF">K3T81_13540</name>
</gene>
<sequence length="67" mass="8097">MLIMPYYKMRDEKLAQLRNGHTAYAESRELIRILKRGIEKEQLRVHYDETQKGCWIIPLIPEKCNYT</sequence>
<name>A0AAW5B9X2_9BACI</name>
<evidence type="ECO:0000313" key="1">
    <source>
        <dbReference type="EMBL" id="MCG3420162.1"/>
    </source>
</evidence>
<dbReference type="InterPro" id="IPR058867">
    <property type="entry name" value="YtzJ"/>
</dbReference>
<reference evidence="1 2" key="1">
    <citation type="journal article" date="2022" name="Evol. Bioinform. Online">
        <title>Draft Genome Sequence of Oceanobacillus jordanicus Strain GSFE11, a Halotolerant Plant Growth-Promoting Bacterial Endophyte Isolated From the Jordan Valley.</title>
        <authorList>
            <person name="Alhindi T."/>
            <person name="Albdaiwi R."/>
        </authorList>
    </citation>
    <scope>NUCLEOTIDE SEQUENCE [LARGE SCALE GENOMIC DNA]</scope>
    <source>
        <strain evidence="1 2">GSFE11</strain>
    </source>
</reference>
<dbReference type="Proteomes" id="UP001199631">
    <property type="component" value="Unassembled WGS sequence"/>
</dbReference>
<dbReference type="EMBL" id="JAIFZM010000011">
    <property type="protein sequence ID" value="MCG3420162.1"/>
    <property type="molecule type" value="Genomic_DNA"/>
</dbReference>
<organism evidence="1 2">
    <name type="scientific">Oceanobacillus jordanicus</name>
    <dbReference type="NCBI Taxonomy" id="2867266"/>
    <lineage>
        <taxon>Bacteria</taxon>
        <taxon>Bacillati</taxon>
        <taxon>Bacillota</taxon>
        <taxon>Bacilli</taxon>
        <taxon>Bacillales</taxon>
        <taxon>Bacillaceae</taxon>
        <taxon>Oceanobacillus</taxon>
    </lineage>
</organism>
<dbReference type="AlphaFoldDB" id="A0AAW5B9X2"/>
<dbReference type="RefSeq" id="WP_161465011.1">
    <property type="nucleotide sequence ID" value="NZ_JAIFZM010000011.1"/>
</dbReference>
<comment type="caution">
    <text evidence="1">The sequence shown here is derived from an EMBL/GenBank/DDBJ whole genome shotgun (WGS) entry which is preliminary data.</text>
</comment>
<protein>
    <submittedName>
        <fullName evidence="1">Uncharacterized protein</fullName>
    </submittedName>
</protein>
<evidence type="ECO:0000313" key="2">
    <source>
        <dbReference type="Proteomes" id="UP001199631"/>
    </source>
</evidence>
<keyword evidence="2" id="KW-1185">Reference proteome</keyword>